<organism evidence="2">
    <name type="scientific">candidate division CPR3 bacterium</name>
    <dbReference type="NCBI Taxonomy" id="2268181"/>
    <lineage>
        <taxon>Bacteria</taxon>
        <taxon>Bacteria division CPR3</taxon>
    </lineage>
</organism>
<sequence>MSKKNKAFKQLLKSQIQTNANAVTKGKDIVQSNQSLNPNNLNQNTVSDKEANELTMIRKDIKLSIILSLSIVFILLVIYFVDKSNPFLLSLANSIFDILQK</sequence>
<evidence type="ECO:0000313" key="2">
    <source>
        <dbReference type="EMBL" id="HGT70875.1"/>
    </source>
</evidence>
<accession>A0A7C4R307</accession>
<proteinExistence type="predicted"/>
<feature type="transmembrane region" description="Helical" evidence="1">
    <location>
        <begin position="63"/>
        <end position="81"/>
    </location>
</feature>
<protein>
    <submittedName>
        <fullName evidence="2">Uncharacterized protein</fullName>
    </submittedName>
</protein>
<dbReference type="AlphaFoldDB" id="A0A7C4R307"/>
<comment type="caution">
    <text evidence="2">The sequence shown here is derived from an EMBL/GenBank/DDBJ whole genome shotgun (WGS) entry which is preliminary data.</text>
</comment>
<keyword evidence="1" id="KW-0812">Transmembrane</keyword>
<reference evidence="2" key="1">
    <citation type="journal article" date="2020" name="mSystems">
        <title>Genome- and Community-Level Interaction Insights into Carbon Utilization and Element Cycling Functions of Hydrothermarchaeota in Hydrothermal Sediment.</title>
        <authorList>
            <person name="Zhou Z."/>
            <person name="Liu Y."/>
            <person name="Xu W."/>
            <person name="Pan J."/>
            <person name="Luo Z.H."/>
            <person name="Li M."/>
        </authorList>
    </citation>
    <scope>NUCLEOTIDE SEQUENCE [LARGE SCALE GENOMIC DNA]</scope>
    <source>
        <strain evidence="2">SpSt-579</strain>
    </source>
</reference>
<evidence type="ECO:0000256" key="1">
    <source>
        <dbReference type="SAM" id="Phobius"/>
    </source>
</evidence>
<gene>
    <name evidence="2" type="ORF">ENT43_01290</name>
</gene>
<keyword evidence="1" id="KW-1133">Transmembrane helix</keyword>
<dbReference type="EMBL" id="DSYQ01000004">
    <property type="protein sequence ID" value="HGT70875.1"/>
    <property type="molecule type" value="Genomic_DNA"/>
</dbReference>
<keyword evidence="1" id="KW-0472">Membrane</keyword>
<name>A0A7C4R307_UNCC3</name>